<organism evidence="1 2">
    <name type="scientific">Auriscalpium vulgare</name>
    <dbReference type="NCBI Taxonomy" id="40419"/>
    <lineage>
        <taxon>Eukaryota</taxon>
        <taxon>Fungi</taxon>
        <taxon>Dikarya</taxon>
        <taxon>Basidiomycota</taxon>
        <taxon>Agaricomycotina</taxon>
        <taxon>Agaricomycetes</taxon>
        <taxon>Russulales</taxon>
        <taxon>Auriscalpiaceae</taxon>
        <taxon>Auriscalpium</taxon>
    </lineage>
</organism>
<reference evidence="1" key="1">
    <citation type="submission" date="2021-02" db="EMBL/GenBank/DDBJ databases">
        <authorList>
            <consortium name="DOE Joint Genome Institute"/>
            <person name="Ahrendt S."/>
            <person name="Looney B.P."/>
            <person name="Miyauchi S."/>
            <person name="Morin E."/>
            <person name="Drula E."/>
            <person name="Courty P.E."/>
            <person name="Chicoki N."/>
            <person name="Fauchery L."/>
            <person name="Kohler A."/>
            <person name="Kuo A."/>
            <person name="Labutti K."/>
            <person name="Pangilinan J."/>
            <person name="Lipzen A."/>
            <person name="Riley R."/>
            <person name="Andreopoulos W."/>
            <person name="He G."/>
            <person name="Johnson J."/>
            <person name="Barry K.W."/>
            <person name="Grigoriev I.V."/>
            <person name="Nagy L."/>
            <person name="Hibbett D."/>
            <person name="Henrissat B."/>
            <person name="Matheny P.B."/>
            <person name="Labbe J."/>
            <person name="Martin F."/>
        </authorList>
    </citation>
    <scope>NUCLEOTIDE SEQUENCE</scope>
    <source>
        <strain evidence="1">FP105234-sp</strain>
    </source>
</reference>
<gene>
    <name evidence="1" type="ORF">FA95DRAFT_1189152</name>
</gene>
<dbReference type="EMBL" id="MU275898">
    <property type="protein sequence ID" value="KAI0047745.1"/>
    <property type="molecule type" value="Genomic_DNA"/>
</dbReference>
<sequence>MPALRFPSEGTQILSFFIHSFGVTILTHCISRRLASENFTSWQSVVQTSWARLCLLLVFLDSWLFLFLSGVFVFGVGLEINPSICSASIYLCIAFYATSKILIYFFLIEKVHLVWNPLTTSRFKSPVYVICFATVLTYVAVIALMLIGRIHYIRDDNTCIIGLKPYSSIPLLSYDLYINVFLNALFVWPVLRSNTRMSNPRVRRVAIRTLVASTVALTTSAANMIALTILKGEELGWVCVGSCGADVILNAVALFWATNHGESQSNGPSDRGVIEIAIKTTRSQHTPGAPPRQSGIPNSRHGDNFDFTSSPHKGAFYFPYPDEAQTPPVPSLPSPTRQGQRASMFGPMSWQKPDLVEEHDLSVRIRTSGDDGR</sequence>
<proteinExistence type="predicted"/>
<accession>A0ACB8RVU8</accession>
<evidence type="ECO:0000313" key="2">
    <source>
        <dbReference type="Proteomes" id="UP000814033"/>
    </source>
</evidence>
<reference evidence="1" key="2">
    <citation type="journal article" date="2022" name="New Phytol.">
        <title>Evolutionary transition to the ectomycorrhizal habit in the genomes of a hyperdiverse lineage of mushroom-forming fungi.</title>
        <authorList>
            <person name="Looney B."/>
            <person name="Miyauchi S."/>
            <person name="Morin E."/>
            <person name="Drula E."/>
            <person name="Courty P.E."/>
            <person name="Kohler A."/>
            <person name="Kuo A."/>
            <person name="LaButti K."/>
            <person name="Pangilinan J."/>
            <person name="Lipzen A."/>
            <person name="Riley R."/>
            <person name="Andreopoulos W."/>
            <person name="He G."/>
            <person name="Johnson J."/>
            <person name="Nolan M."/>
            <person name="Tritt A."/>
            <person name="Barry K.W."/>
            <person name="Grigoriev I.V."/>
            <person name="Nagy L.G."/>
            <person name="Hibbett D."/>
            <person name="Henrissat B."/>
            <person name="Matheny P.B."/>
            <person name="Labbe J."/>
            <person name="Martin F.M."/>
        </authorList>
    </citation>
    <scope>NUCLEOTIDE SEQUENCE</scope>
    <source>
        <strain evidence="1">FP105234-sp</strain>
    </source>
</reference>
<keyword evidence="2" id="KW-1185">Reference proteome</keyword>
<dbReference type="Proteomes" id="UP000814033">
    <property type="component" value="Unassembled WGS sequence"/>
</dbReference>
<evidence type="ECO:0000313" key="1">
    <source>
        <dbReference type="EMBL" id="KAI0047745.1"/>
    </source>
</evidence>
<name>A0ACB8RVU8_9AGAM</name>
<comment type="caution">
    <text evidence="1">The sequence shown here is derived from an EMBL/GenBank/DDBJ whole genome shotgun (WGS) entry which is preliminary data.</text>
</comment>
<protein>
    <submittedName>
        <fullName evidence="1">Uncharacterized protein</fullName>
    </submittedName>
</protein>